<gene>
    <name evidence="3" type="primary">ligD</name>
    <name evidence="3" type="ORF">PCC79_11260</name>
</gene>
<evidence type="ECO:0000313" key="3">
    <source>
        <dbReference type="EMBL" id="WZW97481.1"/>
    </source>
</evidence>
<keyword evidence="3" id="KW-0436">Ligase</keyword>
<name>A0ABZ3C5E8_9ACTN</name>
<proteinExistence type="predicted"/>
<feature type="domain" description="DNA ligase D polymerase" evidence="2">
    <location>
        <begin position="142"/>
        <end position="395"/>
    </location>
</feature>
<dbReference type="EMBL" id="CP115965">
    <property type="protein sequence ID" value="WZW97481.1"/>
    <property type="molecule type" value="Genomic_DNA"/>
</dbReference>
<dbReference type="EC" id="6.5.1.1" evidence="3"/>
<dbReference type="Pfam" id="PF21686">
    <property type="entry name" value="LigD_Prim-Pol"/>
    <property type="match status" value="1"/>
</dbReference>
<dbReference type="InterPro" id="IPR014145">
    <property type="entry name" value="LigD_pol_dom"/>
</dbReference>
<evidence type="ECO:0000259" key="2">
    <source>
        <dbReference type="Pfam" id="PF21686"/>
    </source>
</evidence>
<accession>A0ABZ3C5E8</accession>
<dbReference type="Proteomes" id="UP001434337">
    <property type="component" value="Chromosome"/>
</dbReference>
<protein>
    <submittedName>
        <fullName evidence="3">Non-homologous end-joining DNA ligase</fullName>
        <ecNumber evidence="3">6.5.1.1</ecNumber>
    </submittedName>
</protein>
<dbReference type="PANTHER" id="PTHR42705">
    <property type="entry name" value="BIFUNCTIONAL NON-HOMOLOGOUS END JOINING PROTEIN LIGD"/>
    <property type="match status" value="1"/>
</dbReference>
<evidence type="ECO:0000313" key="4">
    <source>
        <dbReference type="Proteomes" id="UP001434337"/>
    </source>
</evidence>
<dbReference type="RefSeq" id="WP_342371860.1">
    <property type="nucleotide sequence ID" value="NZ_CP115965.1"/>
</dbReference>
<reference evidence="3 4" key="1">
    <citation type="journal article" date="2023" name="Environ Microbiome">
        <title>A coral-associated actinobacterium mitigates coral bleaching under heat stress.</title>
        <authorList>
            <person name="Li J."/>
            <person name="Zou Y."/>
            <person name="Li Q."/>
            <person name="Zhang J."/>
            <person name="Bourne D.G."/>
            <person name="Lyu Y."/>
            <person name="Liu C."/>
            <person name="Zhang S."/>
        </authorList>
    </citation>
    <scope>NUCLEOTIDE SEQUENCE [LARGE SCALE GENOMIC DNA]</scope>
    <source>
        <strain evidence="3 4">SCSIO 13291</strain>
    </source>
</reference>
<dbReference type="Gene3D" id="3.90.920.10">
    <property type="entry name" value="DNA primase, PRIM domain"/>
    <property type="match status" value="1"/>
</dbReference>
<dbReference type="NCBIfam" id="TIGR02778">
    <property type="entry name" value="ligD_pol"/>
    <property type="match status" value="1"/>
</dbReference>
<keyword evidence="4" id="KW-1185">Reference proteome</keyword>
<dbReference type="SUPFAM" id="SSF47789">
    <property type="entry name" value="C-terminal domain of RNA polymerase alpha subunit"/>
    <property type="match status" value="1"/>
</dbReference>
<dbReference type="GO" id="GO:0003910">
    <property type="term" value="F:DNA ligase (ATP) activity"/>
    <property type="evidence" value="ECO:0007669"/>
    <property type="project" value="UniProtKB-EC"/>
</dbReference>
<dbReference type="PANTHER" id="PTHR42705:SF3">
    <property type="entry name" value="ATP-DEPENDENT DNA LIGASE"/>
    <property type="match status" value="1"/>
</dbReference>
<evidence type="ECO:0000256" key="1">
    <source>
        <dbReference type="SAM" id="MobiDB-lite"/>
    </source>
</evidence>
<sequence>MSDPSPATTPWPAGLSAPARRALEAVGYARTSDLTRARFVDLAGLHGVGPKALDLLSAALTEAGLDFAEPAPRSQQQWRRAMGTARPAGTGEDAAREARRRSAAAAGAASTPKAPPVVLDVGGRDVRISSPDRVYFPETGWTKLDVVQYYLAVGPGILRALRDRPTMLHRFPKGLAGEKVFQKRLPSGAPPWVTTVRLHFPRYDLHADELCPTELAEIAWAGQMSTVEFHPWNVRRSDVDAPDEWRIDIDPMPDAGWERVVRVAGAVRATLDELGVTGYPKTSGGNGIHVYVRIPPDRGFADVRRAAWAFAVAVEERLPDDVTTAWWRRERRPDQVFLDYNQNARDHTLASAYSLRGNPRGTVSTPFRWDELDALDPRDFTLATVPGRFAELGDLMAGIDDEAFSLDALVEQADRLEADGRSIGSLPEPG</sequence>
<organism evidence="3 4">
    <name type="scientific">Propioniciclava soli</name>
    <dbReference type="NCBI Taxonomy" id="2775081"/>
    <lineage>
        <taxon>Bacteria</taxon>
        <taxon>Bacillati</taxon>
        <taxon>Actinomycetota</taxon>
        <taxon>Actinomycetes</taxon>
        <taxon>Propionibacteriales</taxon>
        <taxon>Propionibacteriaceae</taxon>
        <taxon>Propioniciclava</taxon>
    </lineage>
</organism>
<feature type="region of interest" description="Disordered" evidence="1">
    <location>
        <begin position="70"/>
        <end position="116"/>
    </location>
</feature>
<dbReference type="InterPro" id="IPR052171">
    <property type="entry name" value="NHEJ_LigD"/>
</dbReference>